<name>A0A382DQF6_9ZZZZ</name>
<dbReference type="AlphaFoldDB" id="A0A382DQF6"/>
<gene>
    <name evidence="1" type="ORF">METZ01_LOCUS193544</name>
</gene>
<accession>A0A382DQF6</accession>
<dbReference type="EMBL" id="UINC01040598">
    <property type="protein sequence ID" value="SVB40690.1"/>
    <property type="molecule type" value="Genomic_DNA"/>
</dbReference>
<dbReference type="Gene3D" id="2.40.160.50">
    <property type="entry name" value="membrane protein fhac: a member of the omp85/tpsb transporter family"/>
    <property type="match status" value="1"/>
</dbReference>
<reference evidence="1" key="1">
    <citation type="submission" date="2018-05" db="EMBL/GenBank/DDBJ databases">
        <authorList>
            <person name="Lanie J.A."/>
            <person name="Ng W.-L."/>
            <person name="Kazmierczak K.M."/>
            <person name="Andrzejewski T.M."/>
            <person name="Davidsen T.M."/>
            <person name="Wayne K.J."/>
            <person name="Tettelin H."/>
            <person name="Glass J.I."/>
            <person name="Rusch D."/>
            <person name="Podicherti R."/>
            <person name="Tsui H.-C.T."/>
            <person name="Winkler M.E."/>
        </authorList>
    </citation>
    <scope>NUCLEOTIDE SEQUENCE</scope>
</reference>
<sequence>MKYFNHFKKLLMILLFMSLFHTIVYGIERRREQFVTNFGYVAIPIPFSIPGVGSGLGVAGNINNIPMFGEETTTDLYALTIPIGDVKGSIIGVTDIPLWPKTLIFDILYGEFNKYNQRSYLDRTMKSKKDDFINLELDKTNFSGGRFIFSLFDRMFELYRFQYNIKSNISAVRDNKGNLIYNLNQEFDVEAITYGSLIDYTDDRTDPLKGIRFNYNYGDSPQQDPDSPDYYVQEFNLSGYMPIKKSSIALNWYRAGATVRKQGNTDLNSLIALETARCYANCDSATINSRAKNQQALNRYGSAGGLGGPTKLRSFAQNRYSGPQVAFRGIEYRWNFSDKETPIEYYIVSDTAINFQLAFFYEEGSIADTANDLWNEMKSSTGLGFRIVTTSQFVYRIDFASGQEGNEFIFWFDYPWGAVQ</sequence>
<proteinExistence type="predicted"/>
<evidence type="ECO:0008006" key="2">
    <source>
        <dbReference type="Google" id="ProtNLM"/>
    </source>
</evidence>
<organism evidence="1">
    <name type="scientific">marine metagenome</name>
    <dbReference type="NCBI Taxonomy" id="408172"/>
    <lineage>
        <taxon>unclassified sequences</taxon>
        <taxon>metagenomes</taxon>
        <taxon>ecological metagenomes</taxon>
    </lineage>
</organism>
<evidence type="ECO:0000313" key="1">
    <source>
        <dbReference type="EMBL" id="SVB40690.1"/>
    </source>
</evidence>
<protein>
    <recommendedName>
        <fullName evidence="2">Bacterial surface antigen (D15) domain-containing protein</fullName>
    </recommendedName>
</protein>